<dbReference type="RefSeq" id="WP_198322936.1">
    <property type="nucleotide sequence ID" value="NZ_CP104311.1"/>
</dbReference>
<dbReference type="Proteomes" id="UP001359308">
    <property type="component" value="Chromosome"/>
</dbReference>
<name>A0ABZ2F8X0_METCP</name>
<dbReference type="EMBL" id="CP104311">
    <property type="protein sequence ID" value="WWF02703.1"/>
    <property type="molecule type" value="Genomic_DNA"/>
</dbReference>
<accession>A0ABZ2F8X0</accession>
<keyword evidence="2" id="KW-1185">Reference proteome</keyword>
<evidence type="ECO:0000313" key="2">
    <source>
        <dbReference type="Proteomes" id="UP001359308"/>
    </source>
</evidence>
<gene>
    <name evidence="1" type="ORF">N4J17_03565</name>
</gene>
<sequence>MGDANRLVYIYARSRNHYKDTPVLGKDVGTKVRKLGKQWNEVFAQRQKIIDELRSGKAGAGDRSVQPLDPLLLGFGAQPAPQRAQRQV</sequence>
<reference evidence="1 2" key="1">
    <citation type="submission" date="2022-09" db="EMBL/GenBank/DDBJ databases">
        <authorList>
            <person name="Giprobiosintez L."/>
        </authorList>
    </citation>
    <scope>NUCLEOTIDE SEQUENCE [LARGE SCALE GENOMIC DNA]</scope>
    <source>
        <strain evidence="2">VKPM-B-12549 (GBS-15)</strain>
    </source>
</reference>
<proteinExistence type="predicted"/>
<organism evidence="1 2">
    <name type="scientific">Methylococcus capsulatus</name>
    <dbReference type="NCBI Taxonomy" id="414"/>
    <lineage>
        <taxon>Bacteria</taxon>
        <taxon>Pseudomonadati</taxon>
        <taxon>Pseudomonadota</taxon>
        <taxon>Gammaproteobacteria</taxon>
        <taxon>Methylococcales</taxon>
        <taxon>Methylococcaceae</taxon>
        <taxon>Methylococcus</taxon>
    </lineage>
</organism>
<evidence type="ECO:0000313" key="1">
    <source>
        <dbReference type="EMBL" id="WWF02703.1"/>
    </source>
</evidence>
<protein>
    <submittedName>
        <fullName evidence="1">Uncharacterized protein</fullName>
    </submittedName>
</protein>